<dbReference type="Proteomes" id="UP000245380">
    <property type="component" value="Unassembled WGS sequence"/>
</dbReference>
<dbReference type="PANTHER" id="PTHR45586:SF1">
    <property type="entry name" value="LIPOPOLYSACCHARIDE ASSEMBLY PROTEIN B"/>
    <property type="match status" value="1"/>
</dbReference>
<dbReference type="RefSeq" id="WP_109430559.1">
    <property type="nucleotide sequence ID" value="NZ_MPDK01000010.1"/>
</dbReference>
<feature type="repeat" description="TPR" evidence="3">
    <location>
        <begin position="86"/>
        <end position="119"/>
    </location>
</feature>
<keyword evidence="5" id="KW-1185">Reference proteome</keyword>
<dbReference type="Pfam" id="PF14559">
    <property type="entry name" value="TPR_19"/>
    <property type="match status" value="1"/>
</dbReference>
<dbReference type="InterPro" id="IPR011990">
    <property type="entry name" value="TPR-like_helical_dom_sf"/>
</dbReference>
<evidence type="ECO:0000313" key="5">
    <source>
        <dbReference type="Proteomes" id="UP000245380"/>
    </source>
</evidence>
<gene>
    <name evidence="4" type="ORF">BM613_07460</name>
</gene>
<dbReference type="InterPro" id="IPR051012">
    <property type="entry name" value="CellSynth/LPSAsmb/PSIAsmb"/>
</dbReference>
<feature type="repeat" description="TPR" evidence="3">
    <location>
        <begin position="17"/>
        <end position="50"/>
    </location>
</feature>
<organism evidence="4 5">
    <name type="scientific">Sulfoacidibacillus thermotolerans</name>
    <name type="common">Acidibacillus sulfuroxidans</name>
    <dbReference type="NCBI Taxonomy" id="1765684"/>
    <lineage>
        <taxon>Bacteria</taxon>
        <taxon>Bacillati</taxon>
        <taxon>Bacillota</taxon>
        <taxon>Bacilli</taxon>
        <taxon>Bacillales</taxon>
        <taxon>Alicyclobacillaceae</taxon>
        <taxon>Sulfoacidibacillus</taxon>
    </lineage>
</organism>
<feature type="repeat" description="TPR" evidence="3">
    <location>
        <begin position="186"/>
        <end position="219"/>
    </location>
</feature>
<accession>A0A2U3D8K4</accession>
<evidence type="ECO:0000256" key="2">
    <source>
        <dbReference type="ARBA" id="ARBA00022803"/>
    </source>
</evidence>
<sequence>MEEREKNSKIVPFEPDAAFFFERGVRYLNRHDLSRALKSFERAVQCEPNNAVNHCNLAGVLSELGDFEKSNEILQSVLTNIAPDMAECYFYMANNYANLGEYELAEAHVVKYLEVDPTGEFAPDADEMLDVLIHEFGGGDILRESRRKQHESSRERDYARTLLEEGKFHEASTLLTKEIEMQPDAVAPRNNLALAQYYLGHIDEAIALTRRVLELEPKNIHALCNLAVFIRHRGQHEEYRHLIALLKKLMPLQFDQGYKLATTLGILGEHQAAYQIFLQLVQFGDRHDPTLYFALAAASANLNRFKQARQWLLEVQALDPESGVADYYLQEIDRGLEKGERVLLSYSYQLPFHLRSNMNAQMRSGAFAKIGTWAKDPSVRSSLYFALFRGPRSTKREALQALAVLHDTETIHILRDFVRDATQGEDMVWNGVFVLQAMHVTGALDVYLGGQLTTLQLPVKDERILSWNPTLEAIFRDVQSALATSDADLIEIAYDVWVRYLMNVFTELPKIVKRSVWAAALEYVVRRTAGRTEPQAIVASRYEVSVKALAKAAQAITVTL</sequence>
<protein>
    <submittedName>
        <fullName evidence="4">Uncharacterized protein</fullName>
    </submittedName>
</protein>
<proteinExistence type="predicted"/>
<dbReference type="EMBL" id="MPDK01000010">
    <property type="protein sequence ID" value="PWI57624.1"/>
    <property type="molecule type" value="Genomic_DNA"/>
</dbReference>
<dbReference type="SUPFAM" id="SSF48452">
    <property type="entry name" value="TPR-like"/>
    <property type="match status" value="2"/>
</dbReference>
<keyword evidence="2 3" id="KW-0802">TPR repeat</keyword>
<keyword evidence="1" id="KW-0677">Repeat</keyword>
<dbReference type="InterPro" id="IPR019734">
    <property type="entry name" value="TPR_rpt"/>
</dbReference>
<dbReference type="PROSITE" id="PS50005">
    <property type="entry name" value="TPR"/>
    <property type="match status" value="3"/>
</dbReference>
<dbReference type="Gene3D" id="1.25.40.10">
    <property type="entry name" value="Tetratricopeptide repeat domain"/>
    <property type="match status" value="3"/>
</dbReference>
<name>A0A2U3D8K4_SULT2</name>
<reference evidence="4 5" key="1">
    <citation type="submission" date="2016-11" db="EMBL/GenBank/DDBJ databases">
        <title>Comparative genomics of Acidibacillus ferroxidans species.</title>
        <authorList>
            <person name="Oliveira G."/>
            <person name="Nunes G."/>
            <person name="Oliveira R."/>
            <person name="Araujo F."/>
            <person name="Salim A."/>
            <person name="Scholte L."/>
            <person name="Morais D."/>
            <person name="Nancucheo I."/>
            <person name="Johnson D.B."/>
            <person name="Grail B."/>
            <person name="Bittencourt J."/>
            <person name="Valadares R."/>
        </authorList>
    </citation>
    <scope>NUCLEOTIDE SEQUENCE [LARGE SCALE GENOMIC DNA]</scope>
    <source>
        <strain evidence="4 5">Y002</strain>
    </source>
</reference>
<dbReference type="OrthoDB" id="600613at2"/>
<evidence type="ECO:0000256" key="1">
    <source>
        <dbReference type="ARBA" id="ARBA00022737"/>
    </source>
</evidence>
<dbReference type="SMART" id="SM00028">
    <property type="entry name" value="TPR"/>
    <property type="match status" value="4"/>
</dbReference>
<evidence type="ECO:0000313" key="4">
    <source>
        <dbReference type="EMBL" id="PWI57624.1"/>
    </source>
</evidence>
<dbReference type="PANTHER" id="PTHR45586">
    <property type="entry name" value="TPR REPEAT-CONTAINING PROTEIN PA4667"/>
    <property type="match status" value="1"/>
</dbReference>
<comment type="caution">
    <text evidence="4">The sequence shown here is derived from an EMBL/GenBank/DDBJ whole genome shotgun (WGS) entry which is preliminary data.</text>
</comment>
<evidence type="ECO:0000256" key="3">
    <source>
        <dbReference type="PROSITE-ProRule" id="PRU00339"/>
    </source>
</evidence>
<dbReference type="AlphaFoldDB" id="A0A2U3D8K4"/>